<dbReference type="AlphaFoldDB" id="A0A011V5R1"/>
<sequence>MNNEVIYIQNNSGEKYSSLKIDCLKLGVMLILYRLFLSMMSILGVIVTCRVFSGEFHSYNGAVDLLKSDYADKISTSTYSMLMNTALTTSSLILTLLFGWIVLGFSFRGYLKPSVNGAKTGLRYFPACFVMNIVMSAIVAIFVNFMDQAGVTIPEADFSIDKPSTAAVALQFLYIAIMAPLIEEIVYRGMILSALSKYGEFPAIFFSALCFGLMHGNIPQAVAAFGTGLMYACIAVSCNSIMPSLVIHSLNNIVVSFSTLGKAMGFAYTSTVSSIMQILAAVIGFYVLLTRASAFSTADGQTSREKKKVIITIFTRPAVILYLVILIIRIADGLIESNAA</sequence>
<protein>
    <submittedName>
        <fullName evidence="3">Abortive infection protein</fullName>
    </submittedName>
</protein>
<feature type="transmembrane region" description="Helical" evidence="1">
    <location>
        <begin position="124"/>
        <end position="146"/>
    </location>
</feature>
<dbReference type="InterPro" id="IPR052710">
    <property type="entry name" value="CAAX_protease"/>
</dbReference>
<feature type="transmembrane region" description="Helical" evidence="1">
    <location>
        <begin position="166"/>
        <end position="186"/>
    </location>
</feature>
<feature type="transmembrane region" description="Helical" evidence="1">
    <location>
        <begin position="31"/>
        <end position="53"/>
    </location>
</feature>
<comment type="caution">
    <text evidence="3">The sequence shown here is derived from an EMBL/GenBank/DDBJ whole genome shotgun (WGS) entry which is preliminary data.</text>
</comment>
<keyword evidence="4" id="KW-1185">Reference proteome</keyword>
<name>A0A011V5R1_RUMAL</name>
<evidence type="ECO:0000256" key="1">
    <source>
        <dbReference type="SAM" id="Phobius"/>
    </source>
</evidence>
<feature type="transmembrane region" description="Helical" evidence="1">
    <location>
        <begin position="81"/>
        <end position="103"/>
    </location>
</feature>
<dbReference type="Pfam" id="PF02517">
    <property type="entry name" value="Rce1-like"/>
    <property type="match status" value="1"/>
</dbReference>
<keyword evidence="1" id="KW-1133">Transmembrane helix</keyword>
<reference evidence="3 4" key="1">
    <citation type="submission" date="2013-06" db="EMBL/GenBank/DDBJ databases">
        <title>Rumen cellulosomics: divergent fiber-degrading strategies revealed by comparative genome-wide analysis of six Ruminococcal strains.</title>
        <authorList>
            <person name="Dassa B."/>
            <person name="Borovok I."/>
            <person name="Lamed R."/>
            <person name="Flint H."/>
            <person name="Yeoman C.J."/>
            <person name="White B."/>
            <person name="Bayer E.A."/>
        </authorList>
    </citation>
    <scope>NUCLEOTIDE SEQUENCE [LARGE SCALE GENOMIC DNA]</scope>
    <source>
        <strain evidence="3 4">SY3</strain>
    </source>
</reference>
<feature type="transmembrane region" description="Helical" evidence="1">
    <location>
        <begin position="266"/>
        <end position="289"/>
    </location>
</feature>
<keyword evidence="1" id="KW-0812">Transmembrane</keyword>
<dbReference type="GO" id="GO:0080120">
    <property type="term" value="P:CAAX-box protein maturation"/>
    <property type="evidence" value="ECO:0007669"/>
    <property type="project" value="UniProtKB-ARBA"/>
</dbReference>
<dbReference type="EMBL" id="JEOB01000001">
    <property type="protein sequence ID" value="EXM40852.1"/>
    <property type="molecule type" value="Genomic_DNA"/>
</dbReference>
<dbReference type="PATRIC" id="fig|1341156.4.peg.523"/>
<accession>A0A011V5R1</accession>
<dbReference type="PANTHER" id="PTHR36435">
    <property type="entry name" value="SLR1288 PROTEIN"/>
    <property type="match status" value="1"/>
</dbReference>
<evidence type="ECO:0000313" key="4">
    <source>
        <dbReference type="Proteomes" id="UP000021369"/>
    </source>
</evidence>
<dbReference type="Proteomes" id="UP000021369">
    <property type="component" value="Unassembled WGS sequence"/>
</dbReference>
<proteinExistence type="predicted"/>
<keyword evidence="1" id="KW-0472">Membrane</keyword>
<organism evidence="3 4">
    <name type="scientific">Ruminococcus albus SY3</name>
    <dbReference type="NCBI Taxonomy" id="1341156"/>
    <lineage>
        <taxon>Bacteria</taxon>
        <taxon>Bacillati</taxon>
        <taxon>Bacillota</taxon>
        <taxon>Clostridia</taxon>
        <taxon>Eubacteriales</taxon>
        <taxon>Oscillospiraceae</taxon>
        <taxon>Ruminococcus</taxon>
    </lineage>
</organism>
<feature type="domain" description="CAAX prenyl protease 2/Lysostaphin resistance protein A-like" evidence="2">
    <location>
        <begin position="168"/>
        <end position="254"/>
    </location>
</feature>
<dbReference type="InterPro" id="IPR003675">
    <property type="entry name" value="Rce1/LyrA-like_dom"/>
</dbReference>
<feature type="transmembrane region" description="Helical" evidence="1">
    <location>
        <begin position="198"/>
        <end position="216"/>
    </location>
</feature>
<feature type="transmembrane region" description="Helical" evidence="1">
    <location>
        <begin position="309"/>
        <end position="328"/>
    </location>
</feature>
<dbReference type="RefSeq" id="WP_051506320.1">
    <property type="nucleotide sequence ID" value="NZ_JEOB01000001.1"/>
</dbReference>
<dbReference type="PANTHER" id="PTHR36435:SF1">
    <property type="entry name" value="CAAX AMINO TERMINAL PROTEASE FAMILY PROTEIN"/>
    <property type="match status" value="1"/>
</dbReference>
<dbReference type="GO" id="GO:0004175">
    <property type="term" value="F:endopeptidase activity"/>
    <property type="evidence" value="ECO:0007669"/>
    <property type="project" value="UniProtKB-ARBA"/>
</dbReference>
<evidence type="ECO:0000313" key="3">
    <source>
        <dbReference type="EMBL" id="EXM40852.1"/>
    </source>
</evidence>
<evidence type="ECO:0000259" key="2">
    <source>
        <dbReference type="Pfam" id="PF02517"/>
    </source>
</evidence>
<gene>
    <name evidence="3" type="ORF">RASY3_04040</name>
</gene>